<keyword evidence="2" id="KW-1185">Reference proteome</keyword>
<evidence type="ECO:0000313" key="2">
    <source>
        <dbReference type="Proteomes" id="UP001629274"/>
    </source>
</evidence>
<sequence length="311" mass="35127">MKLKRAQFSDLPPNFDITKYEICADWDIGTWVANLFWRVTRREGLDGGSGPVEIREIMKRNAAHMRMLQDASQEVFDDPLLNFGNSDEGSIDGLPDSPPALARRVRDLSAFDVLRSKDYFSDDAFAKYTESFELAATAIDPISGALNPEANDAGVDAAHLLAGTPDWKMVRDCLGEDYEFGPFALATIDIRAPDEDLIADFRLWLELARKNRGVDPLPRAVTKDDLDLWSEMQVLAYIDLTIWAYARNLKIGAAVMGRALFPMEFDIGLEDRVRKVVAREAQKLTNMEVLRSMQSQHVKAERESENFTPEY</sequence>
<protein>
    <submittedName>
        <fullName evidence="1">DUF6387 family protein</fullName>
    </submittedName>
</protein>
<dbReference type="RefSeq" id="WP_408264343.1">
    <property type="nucleotide sequence ID" value="NZ_JAQQCK010000022.1"/>
</dbReference>
<comment type="caution">
    <text evidence="1">The sequence shown here is derived from an EMBL/GenBank/DDBJ whole genome shotgun (WGS) entry which is preliminary data.</text>
</comment>
<gene>
    <name evidence="1" type="ORF">PQR03_33320</name>
</gene>
<accession>A0ABW9BTG3</accession>
<dbReference type="Proteomes" id="UP001629274">
    <property type="component" value="Unassembled WGS sequence"/>
</dbReference>
<reference evidence="1 2" key="1">
    <citation type="journal article" date="2024" name="Chem. Sci.">
        <title>Discovery of megapolipeptins by genome mining of a Burkholderiales bacteria collection.</title>
        <authorList>
            <person name="Paulo B.S."/>
            <person name="Recchia M.J.J."/>
            <person name="Lee S."/>
            <person name="Fergusson C.H."/>
            <person name="Romanowski S.B."/>
            <person name="Hernandez A."/>
            <person name="Krull N."/>
            <person name="Liu D.Y."/>
            <person name="Cavanagh H."/>
            <person name="Bos A."/>
            <person name="Gray C.A."/>
            <person name="Murphy B.T."/>
            <person name="Linington R.G."/>
            <person name="Eustaquio A.S."/>
        </authorList>
    </citation>
    <scope>NUCLEOTIDE SEQUENCE [LARGE SCALE GENOMIC DNA]</scope>
    <source>
        <strain evidence="1 2">RL17-351-BIE-A</strain>
    </source>
</reference>
<dbReference type="Pfam" id="PF19924">
    <property type="entry name" value="DUF6387"/>
    <property type="match status" value="1"/>
</dbReference>
<proteinExistence type="predicted"/>
<dbReference type="InterPro" id="IPR045664">
    <property type="entry name" value="DUF6387"/>
</dbReference>
<name>A0ABW9BTG3_9BURK</name>
<dbReference type="EMBL" id="JAQQDR010000019">
    <property type="protein sequence ID" value="MFM0243035.1"/>
    <property type="molecule type" value="Genomic_DNA"/>
</dbReference>
<organism evidence="1 2">
    <name type="scientific">Paraburkholderia phytofirmans</name>
    <dbReference type="NCBI Taxonomy" id="261302"/>
    <lineage>
        <taxon>Bacteria</taxon>
        <taxon>Pseudomonadati</taxon>
        <taxon>Pseudomonadota</taxon>
        <taxon>Betaproteobacteria</taxon>
        <taxon>Burkholderiales</taxon>
        <taxon>Burkholderiaceae</taxon>
        <taxon>Paraburkholderia</taxon>
    </lineage>
</organism>
<evidence type="ECO:0000313" key="1">
    <source>
        <dbReference type="EMBL" id="MFM0243035.1"/>
    </source>
</evidence>